<dbReference type="InterPro" id="IPR003593">
    <property type="entry name" value="AAA+_ATPase"/>
</dbReference>
<dbReference type="SUPFAM" id="SSF52540">
    <property type="entry name" value="P-loop containing nucleoside triphosphate hydrolases"/>
    <property type="match status" value="1"/>
</dbReference>
<protein>
    <submittedName>
        <fullName evidence="6">ABC transporter ATP-binding protein</fullName>
    </submittedName>
</protein>
<dbReference type="PANTHER" id="PTHR43335:SF4">
    <property type="entry name" value="ABC TRANSPORTER, ATP-BINDING PROTEIN"/>
    <property type="match status" value="1"/>
</dbReference>
<keyword evidence="3" id="KW-0547">Nucleotide-binding</keyword>
<dbReference type="InterPro" id="IPR017871">
    <property type="entry name" value="ABC_transporter-like_CS"/>
</dbReference>
<keyword evidence="4 6" id="KW-0067">ATP-binding</keyword>
<dbReference type="PANTHER" id="PTHR43335">
    <property type="entry name" value="ABC TRANSPORTER, ATP-BINDING PROTEIN"/>
    <property type="match status" value="1"/>
</dbReference>
<evidence type="ECO:0000256" key="4">
    <source>
        <dbReference type="ARBA" id="ARBA00022840"/>
    </source>
</evidence>
<dbReference type="PROSITE" id="PS50893">
    <property type="entry name" value="ABC_TRANSPORTER_2"/>
    <property type="match status" value="1"/>
</dbReference>
<keyword evidence="7" id="KW-1185">Reference proteome</keyword>
<keyword evidence="2" id="KW-0813">Transport</keyword>
<dbReference type="Pfam" id="PF00005">
    <property type="entry name" value="ABC_tran"/>
    <property type="match status" value="1"/>
</dbReference>
<dbReference type="RefSeq" id="WP_326569642.1">
    <property type="nucleotide sequence ID" value="NZ_CP142149.1"/>
</dbReference>
<dbReference type="GO" id="GO:0005524">
    <property type="term" value="F:ATP binding"/>
    <property type="evidence" value="ECO:0007669"/>
    <property type="project" value="UniProtKB-KW"/>
</dbReference>
<name>A0ABZ1IAP5_9PSEU</name>
<feature type="domain" description="ABC transporter" evidence="5">
    <location>
        <begin position="7"/>
        <end position="234"/>
    </location>
</feature>
<evidence type="ECO:0000313" key="7">
    <source>
        <dbReference type="Proteomes" id="UP001330812"/>
    </source>
</evidence>
<evidence type="ECO:0000313" key="6">
    <source>
        <dbReference type="EMBL" id="WSE30698.1"/>
    </source>
</evidence>
<dbReference type="Gene3D" id="3.40.50.300">
    <property type="entry name" value="P-loop containing nucleotide triphosphate hydrolases"/>
    <property type="match status" value="1"/>
</dbReference>
<proteinExistence type="inferred from homology"/>
<dbReference type="InterPro" id="IPR003439">
    <property type="entry name" value="ABC_transporter-like_ATP-bd"/>
</dbReference>
<organism evidence="6 7">
    <name type="scientific">Amycolatopsis rhabdoformis</name>
    <dbReference type="NCBI Taxonomy" id="1448059"/>
    <lineage>
        <taxon>Bacteria</taxon>
        <taxon>Bacillati</taxon>
        <taxon>Actinomycetota</taxon>
        <taxon>Actinomycetes</taxon>
        <taxon>Pseudonocardiales</taxon>
        <taxon>Pseudonocardiaceae</taxon>
        <taxon>Amycolatopsis</taxon>
    </lineage>
</organism>
<accession>A0ABZ1IAP5</accession>
<gene>
    <name evidence="6" type="ORF">VSH64_00875</name>
</gene>
<evidence type="ECO:0000256" key="3">
    <source>
        <dbReference type="ARBA" id="ARBA00022741"/>
    </source>
</evidence>
<evidence type="ECO:0000256" key="1">
    <source>
        <dbReference type="ARBA" id="ARBA00005417"/>
    </source>
</evidence>
<dbReference type="EMBL" id="CP142149">
    <property type="protein sequence ID" value="WSE30698.1"/>
    <property type="molecule type" value="Genomic_DNA"/>
</dbReference>
<evidence type="ECO:0000256" key="2">
    <source>
        <dbReference type="ARBA" id="ARBA00022448"/>
    </source>
</evidence>
<dbReference type="Proteomes" id="UP001330812">
    <property type="component" value="Chromosome"/>
</dbReference>
<comment type="similarity">
    <text evidence="1">Belongs to the ABC transporter superfamily.</text>
</comment>
<dbReference type="InterPro" id="IPR027417">
    <property type="entry name" value="P-loop_NTPase"/>
</dbReference>
<dbReference type="SMART" id="SM00382">
    <property type="entry name" value="AAA"/>
    <property type="match status" value="1"/>
</dbReference>
<dbReference type="PROSITE" id="PS00211">
    <property type="entry name" value="ABC_TRANSPORTER_1"/>
    <property type="match status" value="1"/>
</dbReference>
<reference evidence="6 7" key="1">
    <citation type="journal article" date="2015" name="Int. J. Syst. Evol. Microbiol.">
        <title>Amycolatopsis rhabdoformis sp. nov., an actinomycete isolated from a tropical forest soil.</title>
        <authorList>
            <person name="Souza W.R."/>
            <person name="Silva R.E."/>
            <person name="Goodfellow M."/>
            <person name="Busarakam K."/>
            <person name="Figueiro F.S."/>
            <person name="Ferreira D."/>
            <person name="Rodrigues-Filho E."/>
            <person name="Moraes L.A.B."/>
            <person name="Zucchi T.D."/>
        </authorList>
    </citation>
    <scope>NUCLEOTIDE SEQUENCE [LARGE SCALE GENOMIC DNA]</scope>
    <source>
        <strain evidence="6 7">NCIMB 14900</strain>
    </source>
</reference>
<sequence length="323" mass="33601">MDTPLAVRARGITKSFGEVVALDEIDLDVAQGQIHGVAGPNGAGKTTLLGLLLGLAVADEGRLEILDSPVGRTLDAPGGVAGFVDGPGLYPSLTARKNLAALATLRGGDTRAADIDDALAQVGLTDVADDRVRGFSLGMRQRLGLAAALLTRPRLLVLDEPSNGLDPAGKKHVHGVLKRLASEGATVVLSSHRMDDLEALCSEVTIIATGRVVFTGPLGKLSSESQELDYRLLTSDRETARALALETPGVHLGDESGKDSGLLVVRALVPALDDLVVRLVHAGVALRELAPVVSPLEAAFLALTETESDAAPEHPSQQQESAR</sequence>
<evidence type="ECO:0000259" key="5">
    <source>
        <dbReference type="PROSITE" id="PS50893"/>
    </source>
</evidence>